<sequence length="208" mass="24040">MVGMNFYHVFIWDTFRIENVGMNKTSKLAFKTRIYRNIHKWISIPFVIFLLVIGTTAILLAWKKQLELVPKTQGTRVEVRTHWISLDSMIIIGQEYMRDSLGKTAEIDRLDVRPGKGIAKVVFKGHFTELQIDGFTGEILSVKQRNSDLIEKIHDGSIIDFLIDPNSERAKLIYSTLTSLVLIFLCISGFYLWHNPRKIKKIKAQTTQ</sequence>
<name>U5C6F9_9BACT</name>
<accession>U5C6F9</accession>
<feature type="transmembrane region" description="Helical" evidence="1">
    <location>
        <begin position="172"/>
        <end position="193"/>
    </location>
</feature>
<evidence type="ECO:0000313" key="2">
    <source>
        <dbReference type="EMBL" id="ERM84536.1"/>
    </source>
</evidence>
<dbReference type="EMBL" id="AWXR01000003">
    <property type="protein sequence ID" value="ERM84536.1"/>
    <property type="molecule type" value="Genomic_DNA"/>
</dbReference>
<reference evidence="2 3" key="1">
    <citation type="journal article" date="2013" name="Genome Announc.">
        <title>Draft Genome Sequence of the Psychrophilic and Alkaliphilic Rhodonellum psychrophilum Strain GCM71T.</title>
        <authorList>
            <person name="Hauptmann A.L."/>
            <person name="Glaring M.A."/>
            <person name="Hallin P.F."/>
            <person name="Prieme A."/>
            <person name="Stougaard P."/>
        </authorList>
    </citation>
    <scope>NUCLEOTIDE SEQUENCE [LARGE SCALE GENOMIC DNA]</scope>
    <source>
        <strain evidence="2 3">GCM71</strain>
    </source>
</reference>
<evidence type="ECO:0008006" key="4">
    <source>
        <dbReference type="Google" id="ProtNLM"/>
    </source>
</evidence>
<dbReference type="InterPro" id="IPR005625">
    <property type="entry name" value="PepSY-ass_TM"/>
</dbReference>
<dbReference type="Proteomes" id="UP000016843">
    <property type="component" value="Unassembled WGS sequence"/>
</dbReference>
<keyword evidence="1" id="KW-0472">Membrane</keyword>
<dbReference type="PATRIC" id="fig|1123057.7.peg.378"/>
<keyword evidence="1" id="KW-1133">Transmembrane helix</keyword>
<organism evidence="2 3">
    <name type="scientific">Rhodonellum psychrophilum GCM71 = DSM 17998</name>
    <dbReference type="NCBI Taxonomy" id="1123057"/>
    <lineage>
        <taxon>Bacteria</taxon>
        <taxon>Pseudomonadati</taxon>
        <taxon>Bacteroidota</taxon>
        <taxon>Cytophagia</taxon>
        <taxon>Cytophagales</taxon>
        <taxon>Cytophagaceae</taxon>
        <taxon>Rhodonellum</taxon>
    </lineage>
</organism>
<feature type="transmembrane region" description="Helical" evidence="1">
    <location>
        <begin position="41"/>
        <end position="62"/>
    </location>
</feature>
<keyword evidence="1" id="KW-0812">Transmembrane</keyword>
<gene>
    <name evidence="2" type="ORF">P872_24265</name>
</gene>
<evidence type="ECO:0000313" key="3">
    <source>
        <dbReference type="Proteomes" id="UP000016843"/>
    </source>
</evidence>
<dbReference type="AlphaFoldDB" id="U5C6F9"/>
<proteinExistence type="predicted"/>
<protein>
    <recommendedName>
        <fullName evidence="4">PepSY domain-containing protein</fullName>
    </recommendedName>
</protein>
<dbReference type="eggNOG" id="COG3182">
    <property type="taxonomic scope" value="Bacteria"/>
</dbReference>
<dbReference type="Pfam" id="PF03929">
    <property type="entry name" value="PepSY_TM"/>
    <property type="match status" value="1"/>
</dbReference>
<keyword evidence="3" id="KW-1185">Reference proteome</keyword>
<comment type="caution">
    <text evidence="2">The sequence shown here is derived from an EMBL/GenBank/DDBJ whole genome shotgun (WGS) entry which is preliminary data.</text>
</comment>
<evidence type="ECO:0000256" key="1">
    <source>
        <dbReference type="SAM" id="Phobius"/>
    </source>
</evidence>